<dbReference type="Proteomes" id="UP000282438">
    <property type="component" value="Chromosome"/>
</dbReference>
<dbReference type="AlphaFoldDB" id="A0A3S8ZNP3"/>
<evidence type="ECO:0000313" key="5">
    <source>
        <dbReference type="Proteomes" id="UP000282438"/>
    </source>
</evidence>
<organism evidence="4 5">
    <name type="scientific">Iodobacter ciconiae</name>
    <dbReference type="NCBI Taxonomy" id="2496266"/>
    <lineage>
        <taxon>Bacteria</taxon>
        <taxon>Pseudomonadati</taxon>
        <taxon>Pseudomonadota</taxon>
        <taxon>Betaproteobacteria</taxon>
        <taxon>Neisseriales</taxon>
        <taxon>Chitinibacteraceae</taxon>
        <taxon>Iodobacter</taxon>
    </lineage>
</organism>
<feature type="domain" description="Cds6 C-terminal" evidence="3">
    <location>
        <begin position="187"/>
        <end position="292"/>
    </location>
</feature>
<dbReference type="KEGG" id="iod:EJO50_00945"/>
<evidence type="ECO:0000256" key="1">
    <source>
        <dbReference type="PROSITE-ProRule" id="PRU00339"/>
    </source>
</evidence>
<dbReference type="SUPFAM" id="SSF54427">
    <property type="entry name" value="NTF2-like"/>
    <property type="match status" value="1"/>
</dbReference>
<feature type="signal peptide" evidence="2">
    <location>
        <begin position="1"/>
        <end position="20"/>
    </location>
</feature>
<feature type="chain" id="PRO_5018993687" evidence="2">
    <location>
        <begin position="21"/>
        <end position="292"/>
    </location>
</feature>
<dbReference type="Gene3D" id="3.10.450.50">
    <property type="match status" value="1"/>
</dbReference>
<dbReference type="InterPro" id="IPR032710">
    <property type="entry name" value="NTF2-like_dom_sf"/>
</dbReference>
<protein>
    <submittedName>
        <fullName evidence="4">Tetratricopeptide repeat protein</fullName>
    </submittedName>
</protein>
<dbReference type="Pfam" id="PF13174">
    <property type="entry name" value="TPR_6"/>
    <property type="match status" value="1"/>
</dbReference>
<dbReference type="SMART" id="SM00028">
    <property type="entry name" value="TPR"/>
    <property type="match status" value="2"/>
</dbReference>
<reference evidence="4 5" key="1">
    <citation type="submission" date="2018-12" db="EMBL/GenBank/DDBJ databases">
        <title>Complete genome sequence of Iodobacter sp. H11R3.</title>
        <authorList>
            <person name="Bae J.-W."/>
        </authorList>
    </citation>
    <scope>NUCLEOTIDE SEQUENCE [LARGE SCALE GENOMIC DNA]</scope>
    <source>
        <strain evidence="4 5">H11R3</strain>
    </source>
</reference>
<dbReference type="Pfam" id="PF24125">
    <property type="entry name" value="Cds6_C"/>
    <property type="match status" value="1"/>
</dbReference>
<feature type="repeat" description="TPR" evidence="1">
    <location>
        <begin position="87"/>
        <end position="120"/>
    </location>
</feature>
<dbReference type="PROSITE" id="PS50293">
    <property type="entry name" value="TPR_REGION"/>
    <property type="match status" value="1"/>
</dbReference>
<dbReference type="PROSITE" id="PS50005">
    <property type="entry name" value="TPR"/>
    <property type="match status" value="1"/>
</dbReference>
<keyword evidence="5" id="KW-1185">Reference proteome</keyword>
<dbReference type="InterPro" id="IPR056203">
    <property type="entry name" value="Cds6_C"/>
</dbReference>
<evidence type="ECO:0000259" key="3">
    <source>
        <dbReference type="Pfam" id="PF24125"/>
    </source>
</evidence>
<dbReference type="SUPFAM" id="SSF48452">
    <property type="entry name" value="TPR-like"/>
    <property type="match status" value="1"/>
</dbReference>
<keyword evidence="1" id="KW-0802">TPR repeat</keyword>
<proteinExistence type="predicted"/>
<gene>
    <name evidence="4" type="ORF">EJO50_00945</name>
</gene>
<dbReference type="Pfam" id="PF13181">
    <property type="entry name" value="TPR_8"/>
    <property type="match status" value="1"/>
</dbReference>
<dbReference type="Gene3D" id="1.25.40.10">
    <property type="entry name" value="Tetratricopeptide repeat domain"/>
    <property type="match status" value="1"/>
</dbReference>
<dbReference type="EMBL" id="CP034433">
    <property type="protein sequence ID" value="AZN35177.1"/>
    <property type="molecule type" value="Genomic_DNA"/>
</dbReference>
<dbReference type="RefSeq" id="WP_125971152.1">
    <property type="nucleotide sequence ID" value="NZ_CP034433.1"/>
</dbReference>
<accession>A0A3S8ZNP3</accession>
<sequence>MIKYNLLVAVFFFTASLSFSGEVEDLYSLAEKQEYQKIIELTSREDYQHKDVLRIMFIKGVALSKLNKSEQAIDHFKLMVEKFPNQAEPYNNLGVLYAKLGNYELARDALEKSNKINPKILSVHENLASLYLDMAKKEYGNVVKLGGNSAKLTCINNENLNADVKSKKSMALEDKPLVNVSSVNASILSDLEKWRKAWSDKNIDAYLSAYSKNMKVENGLSLLAWKEQRKQRLSSAGTIAVEVDSPVISIIDEKHARVSFTQKYVSNRMKDTVRKVLSFELDNNRWLIISEK</sequence>
<keyword evidence="2" id="KW-0732">Signal</keyword>
<dbReference type="InterPro" id="IPR011990">
    <property type="entry name" value="TPR-like_helical_dom_sf"/>
</dbReference>
<evidence type="ECO:0000256" key="2">
    <source>
        <dbReference type="SAM" id="SignalP"/>
    </source>
</evidence>
<evidence type="ECO:0000313" key="4">
    <source>
        <dbReference type="EMBL" id="AZN35177.1"/>
    </source>
</evidence>
<name>A0A3S8ZNP3_9NEIS</name>
<dbReference type="OrthoDB" id="5294075at2"/>
<dbReference type="InterPro" id="IPR019734">
    <property type="entry name" value="TPR_rpt"/>
</dbReference>